<organism evidence="2 3">
    <name type="scientific">Ficus carica</name>
    <name type="common">Common fig</name>
    <dbReference type="NCBI Taxonomy" id="3494"/>
    <lineage>
        <taxon>Eukaryota</taxon>
        <taxon>Viridiplantae</taxon>
        <taxon>Streptophyta</taxon>
        <taxon>Embryophyta</taxon>
        <taxon>Tracheophyta</taxon>
        <taxon>Spermatophyta</taxon>
        <taxon>Magnoliopsida</taxon>
        <taxon>eudicotyledons</taxon>
        <taxon>Gunneridae</taxon>
        <taxon>Pentapetalae</taxon>
        <taxon>rosids</taxon>
        <taxon>fabids</taxon>
        <taxon>Rosales</taxon>
        <taxon>Moraceae</taxon>
        <taxon>Ficeae</taxon>
        <taxon>Ficus</taxon>
    </lineage>
</organism>
<sequence>MSSDSSSSTRIRHSNLERFLQCVTPSVPSRTLPQNSISGLNSLWQPLCKDKIEYFTLGDLWDCYGEWSAFGVGTPVLLKTGETVLQYYVPYLSAIQIYCNKSVASRNQREDGDSTGFESDSWSDDSGSEKLSPSFSNNSSKAWSVVSEDSSFELESSWPAKEKFGCLYLHYVEMSSPYWRPPLVDKINELAHDHPAIMSLKSVDLSPASWMAVAWYPIYHIPCRKNEKDLSSSFLTYHTLSSSFQDADNCASRGMVLGEKSMAESAGRITLPPFGIATYKMEGDLWLKQEASDYDRIVNLYSAADSWLRQLSVYHHDFNFFTHHGAQYHVN</sequence>
<keyword evidence="3" id="KW-1185">Reference proteome</keyword>
<dbReference type="InterPro" id="IPR008507">
    <property type="entry name" value="DUF789"/>
</dbReference>
<comment type="caution">
    <text evidence="2">The sequence shown here is derived from an EMBL/GenBank/DDBJ whole genome shotgun (WGS) entry which is preliminary data.</text>
</comment>
<gene>
    <name evidence="2" type="ORF">TIFTF001_015306</name>
</gene>
<reference evidence="2" key="1">
    <citation type="submission" date="2023-07" db="EMBL/GenBank/DDBJ databases">
        <title>draft genome sequence of fig (Ficus carica).</title>
        <authorList>
            <person name="Takahashi T."/>
            <person name="Nishimura K."/>
        </authorList>
    </citation>
    <scope>NUCLEOTIDE SEQUENCE</scope>
</reference>
<dbReference type="Proteomes" id="UP001187192">
    <property type="component" value="Unassembled WGS sequence"/>
</dbReference>
<proteinExistence type="predicted"/>
<feature type="compositionally biased region" description="Polar residues" evidence="1">
    <location>
        <begin position="129"/>
        <end position="140"/>
    </location>
</feature>
<evidence type="ECO:0000313" key="2">
    <source>
        <dbReference type="EMBL" id="GMN46115.1"/>
    </source>
</evidence>
<dbReference type="Pfam" id="PF05623">
    <property type="entry name" value="DUF789"/>
    <property type="match status" value="1"/>
</dbReference>
<dbReference type="EMBL" id="BTGU01000022">
    <property type="protein sequence ID" value="GMN46115.1"/>
    <property type="molecule type" value="Genomic_DNA"/>
</dbReference>
<dbReference type="AlphaFoldDB" id="A0AA88A5K5"/>
<dbReference type="PANTHER" id="PTHR31343:SF29">
    <property type="entry name" value="DUF789 DOMAIN-CONTAINING PROTEIN"/>
    <property type="match status" value="1"/>
</dbReference>
<evidence type="ECO:0000256" key="1">
    <source>
        <dbReference type="SAM" id="MobiDB-lite"/>
    </source>
</evidence>
<accession>A0AA88A5K5</accession>
<evidence type="ECO:0000313" key="3">
    <source>
        <dbReference type="Proteomes" id="UP001187192"/>
    </source>
</evidence>
<protein>
    <recommendedName>
        <fullName evidence="4">Plant/F9H3-4 protein</fullName>
    </recommendedName>
</protein>
<dbReference type="PANTHER" id="PTHR31343">
    <property type="entry name" value="T15D22.8"/>
    <property type="match status" value="1"/>
</dbReference>
<dbReference type="Gramene" id="FCD_00024275-RA">
    <property type="protein sequence ID" value="FCD_00024275-RA:cds"/>
    <property type="gene ID" value="FCD_00024275"/>
</dbReference>
<evidence type="ECO:0008006" key="4">
    <source>
        <dbReference type="Google" id="ProtNLM"/>
    </source>
</evidence>
<feature type="region of interest" description="Disordered" evidence="1">
    <location>
        <begin position="107"/>
        <end position="140"/>
    </location>
</feature>
<name>A0AA88A5K5_FICCA</name>